<dbReference type="OrthoDB" id="6133115at2759"/>
<keyword evidence="5" id="KW-1185">Reference proteome</keyword>
<sequence length="885" mass="98253">MTSSIDTPILIDSDNDDSDVEILREERNEDLDIIFVSETIHVKEEEKPSAENIKSESKPCDTSFNRSLSISSNLDLTLRLTDNPTPPLVDQTSCSNTNSSMSAIDHAPLDLSSKAKYDDITDSSEEGSSEEDYDEDDDDDEDAGSDDPFAIKGPDNGGSILSMPRLYNSDQTQPSNCCSKPQSFNISDILSTGNSTQGRKKLPSQIRVLKSYDQTLHPIDSASSYQIKQDCTQSVYSSMTSAGPQQTQHQNNDQSTQSMTQQTICNSVHYQQTLTLKESHDKIMQSQQGIWNPSDHANQSNLSTSGTNSVTCNPSFSSSPNKTVTDICDELLQDLDFLNSSNNSLSSHSKLCKTTSSGDQELKSSPPAVGIKRTLSEQNLKSKSDDKILPPKKQTRYLYHQSSEETQSSSSWGSEKCSQCQMSLLGLKLSRCLQGHPSCTTCLEEKVKVVLTGKAKETLHCLKPGCNSYFPIGELNQSLPKMVVDILETKLDDDYIDYIANMILKNASSSEDSGHNINSQEVPSVPENRSTGCTADNKLERNKDLPDNWTVMDRKKTHDLVALEPESPEYVDVVFKFHESMKFPLADICKVSRIQNPILWQFFNVKRSEMIQENDGIDVEERKLFHGTQAAIVESICKKGFDWRVCGKNGTVYGQGCYFAVNANYSHQYTDKPTRRNRLPRPFMPVPPPAHFHIHGGTGLMVPIIVNPLSMNPGPGQFGQQPNNNSSSQNFQQLRVYTRPSTSSNTSQGNCLLYTNIQAGQQVSTQNNGASGQRAVGSQSPSVIVNSQYGQPQVVYQSNPPPPMVMPEIQEEKPMHRMILSRVLVGKYTGGNANYRKPPPLFADDPSGRYYDSCVDHIHAPKIFVIFDSAQAYPEYLIEYNILSE</sequence>
<evidence type="ECO:0000256" key="2">
    <source>
        <dbReference type="SAM" id="MobiDB-lite"/>
    </source>
</evidence>
<feature type="region of interest" description="Disordered" evidence="2">
    <location>
        <begin position="344"/>
        <end position="370"/>
    </location>
</feature>
<name>A0A8B6C8I5_MYTGA</name>
<evidence type="ECO:0000313" key="4">
    <source>
        <dbReference type="EMBL" id="VDI01569.1"/>
    </source>
</evidence>
<feature type="compositionally biased region" description="Basic and acidic residues" evidence="2">
    <location>
        <begin position="45"/>
        <end position="59"/>
    </location>
</feature>
<evidence type="ECO:0000259" key="3">
    <source>
        <dbReference type="PROSITE" id="PS51059"/>
    </source>
</evidence>
<feature type="compositionally biased region" description="Acidic residues" evidence="2">
    <location>
        <begin position="120"/>
        <end position="145"/>
    </location>
</feature>
<dbReference type="GO" id="GO:1990404">
    <property type="term" value="F:NAD+-protein mono-ADP-ribosyltransferase activity"/>
    <property type="evidence" value="ECO:0007669"/>
    <property type="project" value="TreeGrafter"/>
</dbReference>
<feature type="compositionally biased region" description="Polar residues" evidence="2">
    <location>
        <begin position="90"/>
        <end position="102"/>
    </location>
</feature>
<protein>
    <recommendedName>
        <fullName evidence="1">Poly [ADP-ribose] polymerase</fullName>
        <shortName evidence="1">PARP</shortName>
        <ecNumber evidence="1">2.4.2.-</ecNumber>
    </recommendedName>
</protein>
<keyword evidence="1" id="KW-0520">NAD</keyword>
<organism evidence="4 5">
    <name type="scientific">Mytilus galloprovincialis</name>
    <name type="common">Mediterranean mussel</name>
    <dbReference type="NCBI Taxonomy" id="29158"/>
    <lineage>
        <taxon>Eukaryota</taxon>
        <taxon>Metazoa</taxon>
        <taxon>Spiralia</taxon>
        <taxon>Lophotrochozoa</taxon>
        <taxon>Mollusca</taxon>
        <taxon>Bivalvia</taxon>
        <taxon>Autobranchia</taxon>
        <taxon>Pteriomorphia</taxon>
        <taxon>Mytilida</taxon>
        <taxon>Mytiloidea</taxon>
        <taxon>Mytilidae</taxon>
        <taxon>Mytilinae</taxon>
        <taxon>Mytilus</taxon>
    </lineage>
</organism>
<feature type="compositionally biased region" description="Polar residues" evidence="2">
    <location>
        <begin position="509"/>
        <end position="534"/>
    </location>
</feature>
<dbReference type="PROSITE" id="PS51059">
    <property type="entry name" value="PARP_CATALYTIC"/>
    <property type="match status" value="1"/>
</dbReference>
<feature type="region of interest" description="Disordered" evidence="2">
    <location>
        <begin position="290"/>
        <end position="320"/>
    </location>
</feature>
<dbReference type="InterPro" id="IPR012317">
    <property type="entry name" value="Poly(ADP-ribose)pol_cat_dom"/>
</dbReference>
<dbReference type="PANTHER" id="PTHR45740">
    <property type="entry name" value="POLY [ADP-RIBOSE] POLYMERASE"/>
    <property type="match status" value="1"/>
</dbReference>
<feature type="region of interest" description="Disordered" evidence="2">
    <location>
        <begin position="45"/>
        <end position="67"/>
    </location>
</feature>
<dbReference type="SUPFAM" id="SSF56399">
    <property type="entry name" value="ADP-ribosylation"/>
    <property type="match status" value="1"/>
</dbReference>
<comment type="caution">
    <text evidence="4">The sequence shown here is derived from an EMBL/GenBank/DDBJ whole genome shotgun (WGS) entry which is preliminary data.</text>
</comment>
<dbReference type="PANTHER" id="PTHR45740:SF2">
    <property type="entry name" value="POLY [ADP-RIBOSE] POLYMERASE"/>
    <property type="match status" value="1"/>
</dbReference>
<feature type="region of interest" description="Disordered" evidence="2">
    <location>
        <begin position="236"/>
        <end position="260"/>
    </location>
</feature>
<keyword evidence="1" id="KW-0328">Glycosyltransferase</keyword>
<accession>A0A8B6C8I5</accession>
<dbReference type="GO" id="GO:0003950">
    <property type="term" value="F:NAD+ poly-ADP-ribosyltransferase activity"/>
    <property type="evidence" value="ECO:0007669"/>
    <property type="project" value="UniProtKB-UniRule"/>
</dbReference>
<evidence type="ECO:0000256" key="1">
    <source>
        <dbReference type="RuleBase" id="RU362114"/>
    </source>
</evidence>
<proteinExistence type="predicted"/>
<feature type="domain" description="PARP catalytic" evidence="3">
    <location>
        <begin position="545"/>
        <end position="885"/>
    </location>
</feature>
<dbReference type="Gene3D" id="3.90.228.10">
    <property type="match status" value="2"/>
</dbReference>
<feature type="compositionally biased region" description="Polar residues" evidence="2">
    <location>
        <begin position="168"/>
        <end position="180"/>
    </location>
</feature>
<dbReference type="Proteomes" id="UP000596742">
    <property type="component" value="Unassembled WGS sequence"/>
</dbReference>
<feature type="region of interest" description="Disordered" evidence="2">
    <location>
        <begin position="82"/>
        <end position="180"/>
    </location>
</feature>
<dbReference type="Pfam" id="PF00644">
    <property type="entry name" value="PARP"/>
    <property type="match status" value="1"/>
</dbReference>
<dbReference type="EMBL" id="UYJE01001360">
    <property type="protein sequence ID" value="VDI01569.1"/>
    <property type="molecule type" value="Genomic_DNA"/>
</dbReference>
<dbReference type="GO" id="GO:0005634">
    <property type="term" value="C:nucleus"/>
    <property type="evidence" value="ECO:0007669"/>
    <property type="project" value="TreeGrafter"/>
</dbReference>
<gene>
    <name evidence="4" type="ORF">MGAL_10B055774</name>
</gene>
<reference evidence="4" key="1">
    <citation type="submission" date="2018-11" db="EMBL/GenBank/DDBJ databases">
        <authorList>
            <person name="Alioto T."/>
            <person name="Alioto T."/>
        </authorList>
    </citation>
    <scope>NUCLEOTIDE SEQUENCE</scope>
</reference>
<feature type="region of interest" description="Disordered" evidence="2">
    <location>
        <begin position="509"/>
        <end position="536"/>
    </location>
</feature>
<dbReference type="InterPro" id="IPR051712">
    <property type="entry name" value="ARTD-AVP"/>
</dbReference>
<dbReference type="AlphaFoldDB" id="A0A8B6C8I5"/>
<dbReference type="EC" id="2.4.2.-" evidence="1"/>
<evidence type="ECO:0000313" key="5">
    <source>
        <dbReference type="Proteomes" id="UP000596742"/>
    </source>
</evidence>
<keyword evidence="1" id="KW-0808">Transferase</keyword>